<dbReference type="RefSeq" id="WP_252581320.1">
    <property type="nucleotide sequence ID" value="NZ_CP071527.1"/>
</dbReference>
<gene>
    <name evidence="2" type="ORF">J2N86_05085</name>
</gene>
<evidence type="ECO:0000259" key="1">
    <source>
        <dbReference type="Pfam" id="PF25046"/>
    </source>
</evidence>
<dbReference type="Proteomes" id="UP001057474">
    <property type="component" value="Chromosome"/>
</dbReference>
<organism evidence="2 3">
    <name type="scientific">Legionella lytica</name>
    <dbReference type="NCBI Taxonomy" id="96232"/>
    <lineage>
        <taxon>Bacteria</taxon>
        <taxon>Pseudomonadati</taxon>
        <taxon>Pseudomonadota</taxon>
        <taxon>Gammaproteobacteria</taxon>
        <taxon>Legionellales</taxon>
        <taxon>Legionellaceae</taxon>
        <taxon>Legionella</taxon>
    </lineage>
</organism>
<evidence type="ECO:0000313" key="2">
    <source>
        <dbReference type="EMBL" id="USQ14680.1"/>
    </source>
</evidence>
<feature type="domain" description="DUF7790" evidence="1">
    <location>
        <begin position="67"/>
        <end position="295"/>
    </location>
</feature>
<keyword evidence="3" id="KW-1185">Reference proteome</keyword>
<accession>A0ABY4YAP2</accession>
<protein>
    <recommendedName>
        <fullName evidence="1">DUF7790 domain-containing protein</fullName>
    </recommendedName>
</protein>
<dbReference type="Pfam" id="PF25046">
    <property type="entry name" value="DUF7790"/>
    <property type="match status" value="1"/>
</dbReference>
<evidence type="ECO:0000313" key="3">
    <source>
        <dbReference type="Proteomes" id="UP001057474"/>
    </source>
</evidence>
<proteinExistence type="predicted"/>
<sequence length="342" mass="40037">MKKFNAKSTLFMSTARIYKLLSDGLPHHIPVPHHPPHFLRQDPISKHLRKHDNKEIKFPFPNQTGVYINTNEHYVKPVFDQIGLFPQVIDAMHIGFSGWHNFDIMVQRKSSRGIICDINPENALFMHYTLKYLIRCANKDEFIQKMTQFVKKNQYEGSRTNFEKSSYHSIVKPKSIKFSLNISEEYPDHYAVIEEIALEQQRETSWLFTDERYDYIRALALTDKIAVITQSICEHETFARIRRLLTENSIPIDTVYVSNIGEWMCTKEQKTDFIETISLLLNDNETILIDARINNPLNNEPPSQRCTLKKEIIPKFSLRDWFFSGVEPKEIEEPAINNMTVA</sequence>
<dbReference type="InterPro" id="IPR056692">
    <property type="entry name" value="DUF7790"/>
</dbReference>
<reference evidence="2" key="1">
    <citation type="submission" date="2021-03" db="EMBL/GenBank/DDBJ databases">
        <title>Legionella lytica PCM 2298.</title>
        <authorList>
            <person name="Koper P."/>
        </authorList>
    </citation>
    <scope>NUCLEOTIDE SEQUENCE</scope>
    <source>
        <strain evidence="2">PCM 2298</strain>
    </source>
</reference>
<name>A0ABY4YAP2_9GAMM</name>
<dbReference type="EMBL" id="CP071527">
    <property type="protein sequence ID" value="USQ14680.1"/>
    <property type="molecule type" value="Genomic_DNA"/>
</dbReference>